<dbReference type="GO" id="GO:0061630">
    <property type="term" value="F:ubiquitin protein ligase activity"/>
    <property type="evidence" value="ECO:0000318"/>
    <property type="project" value="GO_Central"/>
</dbReference>
<dbReference type="RefSeq" id="XP_010230395.1">
    <property type="nucleotide sequence ID" value="XM_010232093.3"/>
</dbReference>
<evidence type="ECO:0000256" key="1">
    <source>
        <dbReference type="ARBA" id="ARBA00000900"/>
    </source>
</evidence>
<evidence type="ECO:0000256" key="5">
    <source>
        <dbReference type="ARBA" id="ARBA00022679"/>
    </source>
</evidence>
<keyword evidence="6" id="KW-0479">Metal-binding</keyword>
<evidence type="ECO:0000313" key="13">
    <source>
        <dbReference type="EMBL" id="KQK02488.1"/>
    </source>
</evidence>
<reference evidence="13 14" key="1">
    <citation type="journal article" date="2010" name="Nature">
        <title>Genome sequencing and analysis of the model grass Brachypodium distachyon.</title>
        <authorList>
            <consortium name="International Brachypodium Initiative"/>
        </authorList>
    </citation>
    <scope>NUCLEOTIDE SEQUENCE [LARGE SCALE GENOMIC DNA]</scope>
    <source>
        <strain evidence="13">Bd21</strain>
        <strain evidence="14">cv. Bd21</strain>
    </source>
</reference>
<evidence type="ECO:0000313" key="14">
    <source>
        <dbReference type="EnsemblPlants" id="KQK02488"/>
    </source>
</evidence>
<dbReference type="Proteomes" id="UP000008810">
    <property type="component" value="Chromosome 2"/>
</dbReference>
<dbReference type="GO" id="GO:0008270">
    <property type="term" value="F:zinc ion binding"/>
    <property type="evidence" value="ECO:0007669"/>
    <property type="project" value="UniProtKB-KW"/>
</dbReference>
<dbReference type="eggNOG" id="KOG3002">
    <property type="taxonomic scope" value="Eukaryota"/>
</dbReference>
<evidence type="ECO:0000256" key="3">
    <source>
        <dbReference type="ARBA" id="ARBA00009119"/>
    </source>
</evidence>
<dbReference type="STRING" id="15368.I1HBJ9"/>
<comment type="pathway">
    <text evidence="2">Protein modification; protein ubiquitination.</text>
</comment>
<proteinExistence type="inferred from homology"/>
<evidence type="ECO:0000256" key="6">
    <source>
        <dbReference type="ARBA" id="ARBA00022723"/>
    </source>
</evidence>
<evidence type="ECO:0000259" key="12">
    <source>
        <dbReference type="PROSITE" id="PS51081"/>
    </source>
</evidence>
<reference evidence="14" key="3">
    <citation type="submission" date="2018-08" db="UniProtKB">
        <authorList>
            <consortium name="EnsemblPlants"/>
        </authorList>
    </citation>
    <scope>IDENTIFICATION</scope>
    <source>
        <strain evidence="14">cv. Bd21</strain>
    </source>
</reference>
<evidence type="ECO:0000256" key="4">
    <source>
        <dbReference type="ARBA" id="ARBA00012483"/>
    </source>
</evidence>
<dbReference type="EC" id="2.3.2.27" evidence="4"/>
<dbReference type="KEGG" id="bdi:100824582"/>
<gene>
    <name evidence="14" type="primary">LOC100824582</name>
    <name evidence="13" type="ORF">BRADI_2g01770v3</name>
</gene>
<organism evidence="14">
    <name type="scientific">Brachypodium distachyon</name>
    <name type="common">Purple false brome</name>
    <name type="synonym">Trachynia distachya</name>
    <dbReference type="NCBI Taxonomy" id="15368"/>
    <lineage>
        <taxon>Eukaryota</taxon>
        <taxon>Viridiplantae</taxon>
        <taxon>Streptophyta</taxon>
        <taxon>Embryophyta</taxon>
        <taxon>Tracheophyta</taxon>
        <taxon>Spermatophyta</taxon>
        <taxon>Magnoliopsida</taxon>
        <taxon>Liliopsida</taxon>
        <taxon>Poales</taxon>
        <taxon>Poaceae</taxon>
        <taxon>BOP clade</taxon>
        <taxon>Pooideae</taxon>
        <taxon>Stipodae</taxon>
        <taxon>Brachypodieae</taxon>
        <taxon>Brachypodium</taxon>
    </lineage>
</organism>
<comment type="similarity">
    <text evidence="3">Belongs to the SINA (Seven in absentia) family.</text>
</comment>
<evidence type="ECO:0000256" key="11">
    <source>
        <dbReference type="SAM" id="MobiDB-lite"/>
    </source>
</evidence>
<keyword evidence="15" id="KW-1185">Reference proteome</keyword>
<comment type="catalytic activity">
    <reaction evidence="1">
        <text>S-ubiquitinyl-[E2 ubiquitin-conjugating enzyme]-L-cysteine + [acceptor protein]-L-lysine = [E2 ubiquitin-conjugating enzyme]-L-cysteine + N(6)-ubiquitinyl-[acceptor protein]-L-lysine.</text>
        <dbReference type="EC" id="2.3.2.27"/>
    </reaction>
</comment>
<keyword evidence="8" id="KW-0833">Ubl conjugation pathway</keyword>
<dbReference type="HOGENOM" id="CLU_040603_4_1_1"/>
<dbReference type="PANTHER" id="PTHR10315">
    <property type="entry name" value="E3 UBIQUITIN PROTEIN LIGASE SIAH"/>
    <property type="match status" value="1"/>
</dbReference>
<feature type="domain" description="SIAH-type" evidence="12">
    <location>
        <begin position="89"/>
        <end position="147"/>
    </location>
</feature>
<dbReference type="CDD" id="cd16571">
    <property type="entry name" value="RING-HC_SIAHs"/>
    <property type="match status" value="1"/>
</dbReference>
<dbReference type="Pfam" id="PF21362">
    <property type="entry name" value="Sina_RING"/>
    <property type="match status" value="1"/>
</dbReference>
<dbReference type="InterPro" id="IPR052088">
    <property type="entry name" value="E3_ubiquitin-ligase_SINA"/>
</dbReference>
<keyword evidence="7 10" id="KW-0863">Zinc-finger</keyword>
<reference evidence="13" key="2">
    <citation type="submission" date="2017-06" db="EMBL/GenBank/DDBJ databases">
        <title>WGS assembly of Brachypodium distachyon.</title>
        <authorList>
            <consortium name="The International Brachypodium Initiative"/>
            <person name="Lucas S."/>
            <person name="Harmon-Smith M."/>
            <person name="Lail K."/>
            <person name="Tice H."/>
            <person name="Grimwood J."/>
            <person name="Bruce D."/>
            <person name="Barry K."/>
            <person name="Shu S."/>
            <person name="Lindquist E."/>
            <person name="Wang M."/>
            <person name="Pitluck S."/>
            <person name="Vogel J.P."/>
            <person name="Garvin D.F."/>
            <person name="Mockler T.C."/>
            <person name="Schmutz J."/>
            <person name="Rokhsar D."/>
            <person name="Bevan M.W."/>
        </authorList>
    </citation>
    <scope>NUCLEOTIDE SEQUENCE</scope>
    <source>
        <strain evidence="13">Bd21</strain>
    </source>
</reference>
<evidence type="ECO:0000313" key="15">
    <source>
        <dbReference type="Proteomes" id="UP000008810"/>
    </source>
</evidence>
<protein>
    <recommendedName>
        <fullName evidence="4">RING-type E3 ubiquitin transferase</fullName>
        <ecNumber evidence="4">2.3.2.27</ecNumber>
    </recommendedName>
</protein>
<dbReference type="InterPro" id="IPR013083">
    <property type="entry name" value="Znf_RING/FYVE/PHD"/>
</dbReference>
<dbReference type="GeneID" id="100824582"/>
<dbReference type="GO" id="GO:0005737">
    <property type="term" value="C:cytoplasm"/>
    <property type="evidence" value="ECO:0000318"/>
    <property type="project" value="GO_Central"/>
</dbReference>
<dbReference type="Pfam" id="PF21361">
    <property type="entry name" value="Sina_ZnF"/>
    <property type="match status" value="1"/>
</dbReference>
<accession>I1HBJ9</accession>
<dbReference type="EMBL" id="CM000881">
    <property type="protein sequence ID" value="KQK02488.1"/>
    <property type="molecule type" value="Genomic_DNA"/>
</dbReference>
<evidence type="ECO:0000256" key="8">
    <source>
        <dbReference type="ARBA" id="ARBA00022786"/>
    </source>
</evidence>
<evidence type="ECO:0000256" key="7">
    <source>
        <dbReference type="ARBA" id="ARBA00022771"/>
    </source>
</evidence>
<dbReference type="InterPro" id="IPR049548">
    <property type="entry name" value="Sina-like_RING"/>
</dbReference>
<name>I1HBJ9_BRADI</name>
<sequence>MEGGISSKRQVEARRDGQSSRKRQNVTMGMETLDCPICYLPLRPPIYQCTVGHFVCSSCHPKLLAKKCHLCSVETSFKRCIGMERLMDSLTVPCSNAMYGCAKKMTYYQKEEHEKACPYVPCFCPESTCGFGGPTAALLDHLISQHKWPSTTITYSNQVDFRVHPGLHVLCTEDGHIFLLNMALEPFGHAISVICIQPVTSSGVKYKFECEMDHHCSVTRYFQSSTYKIRSSSLSDGLPTGYNFILPKGEISDDREGILLTVTIRDSEPMVRKPICLKPKHGV</sequence>
<evidence type="ECO:0000256" key="2">
    <source>
        <dbReference type="ARBA" id="ARBA00004906"/>
    </source>
</evidence>
<dbReference type="EnsemblPlants" id="KQK02488">
    <property type="protein sequence ID" value="KQK02488"/>
    <property type="gene ID" value="BRADI_2g01770v3"/>
</dbReference>
<dbReference type="PROSITE" id="PS51081">
    <property type="entry name" value="ZF_SIAH"/>
    <property type="match status" value="1"/>
</dbReference>
<dbReference type="RefSeq" id="XP_003565279.1">
    <property type="nucleotide sequence ID" value="XM_003565231.4"/>
</dbReference>
<evidence type="ECO:0000256" key="10">
    <source>
        <dbReference type="PROSITE-ProRule" id="PRU00455"/>
    </source>
</evidence>
<dbReference type="OrthoDB" id="4788989at2759"/>
<dbReference type="PANTHER" id="PTHR10315:SF104">
    <property type="entry name" value="RING-TYPE E3 UBIQUITIN TRANSFERASE"/>
    <property type="match status" value="1"/>
</dbReference>
<dbReference type="FunFam" id="3.30.40.10:FF:001287">
    <property type="entry name" value="Uncharacterized protein"/>
    <property type="match status" value="1"/>
</dbReference>
<dbReference type="OMA" id="HEEACPN"/>
<evidence type="ECO:0000256" key="9">
    <source>
        <dbReference type="ARBA" id="ARBA00022833"/>
    </source>
</evidence>
<dbReference type="InterPro" id="IPR013010">
    <property type="entry name" value="Znf_SIAH"/>
</dbReference>
<dbReference type="Gramene" id="KQK02488">
    <property type="protein sequence ID" value="KQK02488"/>
    <property type="gene ID" value="BRADI_2g01770v3"/>
</dbReference>
<dbReference type="AlphaFoldDB" id="I1HBJ9"/>
<dbReference type="GO" id="GO:0016567">
    <property type="term" value="P:protein ubiquitination"/>
    <property type="evidence" value="ECO:0007669"/>
    <property type="project" value="UniProtKB-UniPathway"/>
</dbReference>
<dbReference type="UniPathway" id="UPA00143"/>
<keyword evidence="5" id="KW-0808">Transferase</keyword>
<feature type="region of interest" description="Disordered" evidence="11">
    <location>
        <begin position="1"/>
        <end position="24"/>
    </location>
</feature>
<dbReference type="SUPFAM" id="SSF49599">
    <property type="entry name" value="TRAF domain-like"/>
    <property type="match status" value="1"/>
</dbReference>
<feature type="compositionally biased region" description="Basic and acidic residues" evidence="11">
    <location>
        <begin position="9"/>
        <end position="19"/>
    </location>
</feature>
<dbReference type="Gene3D" id="3.30.40.10">
    <property type="entry name" value="Zinc/RING finger domain, C3HC4 (zinc finger)"/>
    <property type="match status" value="1"/>
</dbReference>
<keyword evidence="9" id="KW-0862">Zinc</keyword>